<feature type="transmembrane region" description="Helical" evidence="6">
    <location>
        <begin position="205"/>
        <end position="224"/>
    </location>
</feature>
<dbReference type="AlphaFoldDB" id="A0A843R240"/>
<evidence type="ECO:0000256" key="2">
    <source>
        <dbReference type="ARBA" id="ARBA00022475"/>
    </source>
</evidence>
<dbReference type="EMBL" id="WHJL01000018">
    <property type="protein sequence ID" value="MPQ34996.1"/>
    <property type="molecule type" value="Genomic_DNA"/>
</dbReference>
<feature type="transmembrane region" description="Helical" evidence="6">
    <location>
        <begin position="7"/>
        <end position="24"/>
    </location>
</feature>
<feature type="transmembrane region" description="Helical" evidence="6">
    <location>
        <begin position="411"/>
        <end position="429"/>
    </location>
</feature>
<feature type="transmembrane region" description="Helical" evidence="6">
    <location>
        <begin position="352"/>
        <end position="374"/>
    </location>
</feature>
<dbReference type="Pfam" id="PF01943">
    <property type="entry name" value="Polysacc_synt"/>
    <property type="match status" value="1"/>
</dbReference>
<feature type="transmembrane region" description="Helical" evidence="6">
    <location>
        <begin position="44"/>
        <end position="62"/>
    </location>
</feature>
<keyword evidence="2" id="KW-1003">Cell membrane</keyword>
<evidence type="ECO:0000256" key="1">
    <source>
        <dbReference type="ARBA" id="ARBA00004651"/>
    </source>
</evidence>
<proteinExistence type="predicted"/>
<comment type="caution">
    <text evidence="7">The sequence shown here is derived from an EMBL/GenBank/DDBJ whole genome shotgun (WGS) entry which is preliminary data.</text>
</comment>
<dbReference type="PANTHER" id="PTHR30250">
    <property type="entry name" value="PST FAMILY PREDICTED COLANIC ACID TRANSPORTER"/>
    <property type="match status" value="1"/>
</dbReference>
<evidence type="ECO:0000256" key="4">
    <source>
        <dbReference type="ARBA" id="ARBA00022989"/>
    </source>
</evidence>
<protein>
    <submittedName>
        <fullName evidence="7">Oligosaccharide flippase family protein</fullName>
    </submittedName>
</protein>
<feature type="transmembrane region" description="Helical" evidence="6">
    <location>
        <begin position="435"/>
        <end position="458"/>
    </location>
</feature>
<organism evidence="7 8">
    <name type="scientific">Limosilactobacillus fermentum</name>
    <name type="common">Lactobacillus fermentum</name>
    <dbReference type="NCBI Taxonomy" id="1613"/>
    <lineage>
        <taxon>Bacteria</taxon>
        <taxon>Bacillati</taxon>
        <taxon>Bacillota</taxon>
        <taxon>Bacilli</taxon>
        <taxon>Lactobacillales</taxon>
        <taxon>Lactobacillaceae</taxon>
        <taxon>Limosilactobacillus</taxon>
    </lineage>
</organism>
<dbReference type="GO" id="GO:0005886">
    <property type="term" value="C:plasma membrane"/>
    <property type="evidence" value="ECO:0007669"/>
    <property type="project" value="UniProtKB-SubCell"/>
</dbReference>
<dbReference type="InterPro" id="IPR002797">
    <property type="entry name" value="Polysacc_synth"/>
</dbReference>
<dbReference type="InterPro" id="IPR050833">
    <property type="entry name" value="Poly_Biosynth_Transport"/>
</dbReference>
<name>A0A843R240_LIMFE</name>
<evidence type="ECO:0000256" key="3">
    <source>
        <dbReference type="ARBA" id="ARBA00022692"/>
    </source>
</evidence>
<feature type="transmembrane region" description="Helical" evidence="6">
    <location>
        <begin position="250"/>
        <end position="270"/>
    </location>
</feature>
<dbReference type="CDD" id="cd13128">
    <property type="entry name" value="MATE_Wzx_like"/>
    <property type="match status" value="1"/>
</dbReference>
<evidence type="ECO:0000256" key="6">
    <source>
        <dbReference type="SAM" id="Phobius"/>
    </source>
</evidence>
<feature type="transmembrane region" description="Helical" evidence="6">
    <location>
        <begin position="83"/>
        <end position="106"/>
    </location>
</feature>
<feature type="transmembrane region" description="Helical" evidence="6">
    <location>
        <begin position="282"/>
        <end position="302"/>
    </location>
</feature>
<feature type="transmembrane region" description="Helical" evidence="6">
    <location>
        <begin position="165"/>
        <end position="184"/>
    </location>
</feature>
<feature type="transmembrane region" description="Helical" evidence="6">
    <location>
        <begin position="322"/>
        <end position="340"/>
    </location>
</feature>
<feature type="transmembrane region" description="Helical" evidence="6">
    <location>
        <begin position="112"/>
        <end position="132"/>
    </location>
</feature>
<comment type="subcellular location">
    <subcellularLocation>
        <location evidence="1">Cell membrane</location>
        <topology evidence="1">Multi-pass membrane protein</topology>
    </subcellularLocation>
</comment>
<dbReference type="RefSeq" id="WP_152728449.1">
    <property type="nucleotide sequence ID" value="NZ_WHJL01000018.1"/>
</dbReference>
<evidence type="ECO:0000313" key="8">
    <source>
        <dbReference type="Proteomes" id="UP000466799"/>
    </source>
</evidence>
<keyword evidence="4 6" id="KW-1133">Transmembrane helix</keyword>
<evidence type="ECO:0000256" key="5">
    <source>
        <dbReference type="ARBA" id="ARBA00023136"/>
    </source>
</evidence>
<feature type="transmembrane region" description="Helical" evidence="6">
    <location>
        <begin position="380"/>
        <end position="399"/>
    </location>
</feature>
<dbReference type="Proteomes" id="UP000466799">
    <property type="component" value="Unassembled WGS sequence"/>
</dbReference>
<evidence type="ECO:0000313" key="7">
    <source>
        <dbReference type="EMBL" id="MPQ34996.1"/>
    </source>
</evidence>
<dbReference type="PANTHER" id="PTHR30250:SF11">
    <property type="entry name" value="O-ANTIGEN TRANSPORTER-RELATED"/>
    <property type="match status" value="1"/>
</dbReference>
<keyword evidence="3 6" id="KW-0812">Transmembrane</keyword>
<feature type="transmembrane region" description="Helical" evidence="6">
    <location>
        <begin position="141"/>
        <end position="159"/>
    </location>
</feature>
<accession>A0A843R240</accession>
<gene>
    <name evidence="7" type="ORF">GC247_03540</name>
</gene>
<sequence length="475" mass="53663">MKVIRNYLYNAGYQILLMIAPLVTTPYVSRALGAHASGINTYTNGWVTVFYLVGQMGIGLYGNREVAYHRDDKRERSRIFWGIEALQLCTISISLVAYLVAVFLFSTTFREYYLLQTLWIVACGIDVSWYFMGMEDFKKTVVRNTIVKLITIVLIFTLVKTEADLWKYILLIGVAQLSGNLTLWPYLKSNIQWVSPKEWHPLRHFYPSLLLFIPTITTQIYLVVNKLMLGKIGQPTALGQFDYADRLVKLVLAILTATGTVMLPHIANKFAKGDLKGVREGLYNSFDFVTAMAVPMMFGLMAISEKFAPWFLGNGYQDAGKIIFFEAPAIVFIAWSNVTGDQYLMPIDRVKEYTVSVSIGAVVNVIANILLIPFYSANGAALATVIAEFSVMAVQMNFVRSTIRRRQLFRSSWRYFLGGLIMFLVVNRICDVMTMNIINMAIQIFVGTVIYVVCLFILKAPVIEQAKAVLGKEIK</sequence>
<keyword evidence="5 6" id="KW-0472">Membrane</keyword>
<reference evidence="7 8" key="1">
    <citation type="submission" date="2019-10" db="EMBL/GenBank/DDBJ databases">
        <title>Genome Sequencing and assembly of Lactobacillus fermentum I2, a lactic acid bacteria.</title>
        <authorList>
            <person name="Lopes L.S."/>
            <person name="Persinoti G.F."/>
            <person name="Riano-Pachon D.M."/>
            <person name="Labate C.A."/>
        </authorList>
    </citation>
    <scope>NUCLEOTIDE SEQUENCE [LARGE SCALE GENOMIC DNA]</scope>
    <source>
        <strain evidence="7 8">I2</strain>
    </source>
</reference>